<dbReference type="SUPFAM" id="SSF48726">
    <property type="entry name" value="Immunoglobulin"/>
    <property type="match status" value="1"/>
</dbReference>
<dbReference type="GO" id="GO:0005102">
    <property type="term" value="F:signaling receptor binding"/>
    <property type="evidence" value="ECO:0007669"/>
    <property type="project" value="TreeGrafter"/>
</dbReference>
<dbReference type="InterPro" id="IPR007110">
    <property type="entry name" value="Ig-like_dom"/>
</dbReference>
<feature type="domain" description="Ig-like" evidence="5">
    <location>
        <begin position="3"/>
        <end position="126"/>
    </location>
</feature>
<dbReference type="Pfam" id="PF07686">
    <property type="entry name" value="V-set"/>
    <property type="match status" value="1"/>
</dbReference>
<dbReference type="PANTHER" id="PTHR24100:SF151">
    <property type="entry name" value="ICOS LIGAND"/>
    <property type="match status" value="1"/>
</dbReference>
<dbReference type="InterPro" id="IPR003599">
    <property type="entry name" value="Ig_sub"/>
</dbReference>
<dbReference type="EMBL" id="JAUPFM010000001">
    <property type="protein sequence ID" value="KAK2863430.1"/>
    <property type="molecule type" value="Genomic_DNA"/>
</dbReference>
<dbReference type="Gene3D" id="2.60.40.10">
    <property type="entry name" value="Immunoglobulins"/>
    <property type="match status" value="1"/>
</dbReference>
<sequence length="178" mass="19402">MRPVVSVLLGRVSVLLLVVASSSSGDQLIITAHVGQNVTLPCQAPSTLPIRAAEWSRPDLDPEYVFFYRDGQPDNTNQHLSFENRVELVDSQMKGGNLSVTLKKAISSDTGTYECRVIQQTPARMTRAVIRSEPISIVKLAVKESRDTAEPRGDGQRKAGQVGLLMFVTFACGVFNLG</sequence>
<accession>A0AA88NS13</accession>
<dbReference type="GO" id="GO:0009897">
    <property type="term" value="C:external side of plasma membrane"/>
    <property type="evidence" value="ECO:0007669"/>
    <property type="project" value="TreeGrafter"/>
</dbReference>
<dbReference type="AlphaFoldDB" id="A0AA88NS13"/>
<proteinExistence type="predicted"/>
<reference evidence="6" key="1">
    <citation type="submission" date="2023-07" db="EMBL/GenBank/DDBJ databases">
        <title>Chromosome-level Genome Assembly of Striped Snakehead (Channa striata).</title>
        <authorList>
            <person name="Liu H."/>
        </authorList>
    </citation>
    <scope>NUCLEOTIDE SEQUENCE</scope>
    <source>
        <strain evidence="6">Gz</strain>
        <tissue evidence="6">Muscle</tissue>
    </source>
</reference>
<feature type="chain" id="PRO_5041673762" description="Ig-like domain-containing protein" evidence="4">
    <location>
        <begin position="26"/>
        <end position="178"/>
    </location>
</feature>
<comment type="caution">
    <text evidence="6">The sequence shown here is derived from an EMBL/GenBank/DDBJ whole genome shotgun (WGS) entry which is preliminary data.</text>
</comment>
<dbReference type="PANTHER" id="PTHR24100">
    <property type="entry name" value="BUTYROPHILIN"/>
    <property type="match status" value="1"/>
</dbReference>
<keyword evidence="7" id="KW-1185">Reference proteome</keyword>
<gene>
    <name evidence="6" type="ORF">Q5P01_002963</name>
</gene>
<evidence type="ECO:0000313" key="6">
    <source>
        <dbReference type="EMBL" id="KAK2863430.1"/>
    </source>
</evidence>
<evidence type="ECO:0000256" key="2">
    <source>
        <dbReference type="ARBA" id="ARBA00023136"/>
    </source>
</evidence>
<dbReference type="PROSITE" id="PS50835">
    <property type="entry name" value="IG_LIKE"/>
    <property type="match status" value="1"/>
</dbReference>
<dbReference type="GO" id="GO:0001817">
    <property type="term" value="P:regulation of cytokine production"/>
    <property type="evidence" value="ECO:0007669"/>
    <property type="project" value="TreeGrafter"/>
</dbReference>
<keyword evidence="4" id="KW-0732">Signal</keyword>
<dbReference type="InterPro" id="IPR036179">
    <property type="entry name" value="Ig-like_dom_sf"/>
</dbReference>
<dbReference type="GO" id="GO:0050852">
    <property type="term" value="P:T cell receptor signaling pathway"/>
    <property type="evidence" value="ECO:0007669"/>
    <property type="project" value="TreeGrafter"/>
</dbReference>
<keyword evidence="3" id="KW-0393">Immunoglobulin domain</keyword>
<dbReference type="InterPro" id="IPR050504">
    <property type="entry name" value="IgSF_BTN/MOG"/>
</dbReference>
<protein>
    <recommendedName>
        <fullName evidence="5">Ig-like domain-containing protein</fullName>
    </recommendedName>
</protein>
<dbReference type="SMART" id="SM00409">
    <property type="entry name" value="IG"/>
    <property type="match status" value="1"/>
</dbReference>
<keyword evidence="2" id="KW-0472">Membrane</keyword>
<dbReference type="InterPro" id="IPR013106">
    <property type="entry name" value="Ig_V-set"/>
</dbReference>
<feature type="signal peptide" evidence="4">
    <location>
        <begin position="1"/>
        <end position="25"/>
    </location>
</feature>
<evidence type="ECO:0000256" key="3">
    <source>
        <dbReference type="ARBA" id="ARBA00023319"/>
    </source>
</evidence>
<organism evidence="6 7">
    <name type="scientific">Channa striata</name>
    <name type="common">Snakehead murrel</name>
    <name type="synonym">Ophicephalus striatus</name>
    <dbReference type="NCBI Taxonomy" id="64152"/>
    <lineage>
        <taxon>Eukaryota</taxon>
        <taxon>Metazoa</taxon>
        <taxon>Chordata</taxon>
        <taxon>Craniata</taxon>
        <taxon>Vertebrata</taxon>
        <taxon>Euteleostomi</taxon>
        <taxon>Actinopterygii</taxon>
        <taxon>Neopterygii</taxon>
        <taxon>Teleostei</taxon>
        <taxon>Neoteleostei</taxon>
        <taxon>Acanthomorphata</taxon>
        <taxon>Anabantaria</taxon>
        <taxon>Anabantiformes</taxon>
        <taxon>Channoidei</taxon>
        <taxon>Channidae</taxon>
        <taxon>Channa</taxon>
    </lineage>
</organism>
<dbReference type="InterPro" id="IPR013783">
    <property type="entry name" value="Ig-like_fold"/>
</dbReference>
<name>A0AA88NS13_CHASR</name>
<dbReference type="Proteomes" id="UP001187415">
    <property type="component" value="Unassembled WGS sequence"/>
</dbReference>
<evidence type="ECO:0000259" key="5">
    <source>
        <dbReference type="PROSITE" id="PS50835"/>
    </source>
</evidence>
<evidence type="ECO:0000256" key="4">
    <source>
        <dbReference type="SAM" id="SignalP"/>
    </source>
</evidence>
<evidence type="ECO:0000313" key="7">
    <source>
        <dbReference type="Proteomes" id="UP001187415"/>
    </source>
</evidence>
<comment type="subcellular location">
    <subcellularLocation>
        <location evidence="1">Membrane</location>
    </subcellularLocation>
</comment>
<evidence type="ECO:0000256" key="1">
    <source>
        <dbReference type="ARBA" id="ARBA00004370"/>
    </source>
</evidence>